<comment type="caution">
    <text evidence="1">The sequence shown here is derived from an EMBL/GenBank/DDBJ whole genome shotgun (WGS) entry which is preliminary data.</text>
</comment>
<organism evidence="1 2">
    <name type="scientific">Candidatus Berkelbacteria bacterium CG10_big_fil_rev_8_21_14_0_10_43_13</name>
    <dbReference type="NCBI Taxonomy" id="1974514"/>
    <lineage>
        <taxon>Bacteria</taxon>
        <taxon>Candidatus Berkelbacteria</taxon>
    </lineage>
</organism>
<evidence type="ECO:0000313" key="2">
    <source>
        <dbReference type="Proteomes" id="UP000231382"/>
    </source>
</evidence>
<reference evidence="2" key="1">
    <citation type="submission" date="2017-09" db="EMBL/GenBank/DDBJ databases">
        <title>Depth-based differentiation of microbial function through sediment-hosted aquifers and enrichment of novel symbionts in the deep terrestrial subsurface.</title>
        <authorList>
            <person name="Probst A.J."/>
            <person name="Ladd B."/>
            <person name="Jarett J.K."/>
            <person name="Geller-Mcgrath D.E."/>
            <person name="Sieber C.M.K."/>
            <person name="Emerson J.B."/>
            <person name="Anantharaman K."/>
            <person name="Thomas B.C."/>
            <person name="Malmstrom R."/>
            <person name="Stieglmeier M."/>
            <person name="Klingl A."/>
            <person name="Woyke T."/>
            <person name="Ryan C.M."/>
            <person name="Banfield J.F."/>
        </authorList>
    </citation>
    <scope>NUCLEOTIDE SEQUENCE [LARGE SCALE GENOMIC DNA]</scope>
</reference>
<evidence type="ECO:0000313" key="1">
    <source>
        <dbReference type="EMBL" id="PIS07431.1"/>
    </source>
</evidence>
<proteinExistence type="predicted"/>
<dbReference type="Proteomes" id="UP000231382">
    <property type="component" value="Unassembled WGS sequence"/>
</dbReference>
<protein>
    <submittedName>
        <fullName evidence="1">MBL fold metallo-hydrolase</fullName>
    </submittedName>
</protein>
<name>A0A2H0W5U5_9BACT</name>
<gene>
    <name evidence="1" type="ORF">COT78_03565</name>
</gene>
<dbReference type="AlphaFoldDB" id="A0A2H0W5U5"/>
<dbReference type="EMBL" id="PEZW01000024">
    <property type="protein sequence ID" value="PIS07431.1"/>
    <property type="molecule type" value="Genomic_DNA"/>
</dbReference>
<dbReference type="PANTHER" id="PTHR42967">
    <property type="entry name" value="METAL DEPENDENT HYDROLASE"/>
    <property type="match status" value="1"/>
</dbReference>
<sequence>MKIKYLGHSTFKIESTKTIVIDPHDPGYGALPADLTAEIVTVSHGHHDHSYIAGVGGDPEIIDTTGENVFLEDAVFGDASLQGETSPKTKTSPEILIKGVSTFHDDVQGAKRGNNIVFVYEIEGLRLAHLGDLGHILTSEQLNQIGQIDVVMIPVGGTYTIDAAQAVEVVKQLQTKVVLPMHYQTANSAPDSVLASVEDFVQKMGWGVEKVTHLEIDKSSLGKFASKTIVFSS</sequence>
<keyword evidence="1" id="KW-0378">Hydrolase</keyword>
<dbReference type="PANTHER" id="PTHR42967:SF1">
    <property type="entry name" value="MBL FOLD METALLO-HYDROLASE"/>
    <property type="match status" value="1"/>
</dbReference>
<accession>A0A2H0W5U5</accession>
<dbReference type="Pfam" id="PF13483">
    <property type="entry name" value="Lactamase_B_3"/>
    <property type="match status" value="1"/>
</dbReference>
<dbReference type="SUPFAM" id="SSF56281">
    <property type="entry name" value="Metallo-hydrolase/oxidoreductase"/>
    <property type="match status" value="1"/>
</dbReference>
<dbReference type="Gene3D" id="3.60.15.10">
    <property type="entry name" value="Ribonuclease Z/Hydroxyacylglutathione hydrolase-like"/>
    <property type="match status" value="1"/>
</dbReference>
<dbReference type="InterPro" id="IPR036866">
    <property type="entry name" value="RibonucZ/Hydroxyglut_hydro"/>
</dbReference>
<dbReference type="GO" id="GO:0016787">
    <property type="term" value="F:hydrolase activity"/>
    <property type="evidence" value="ECO:0007669"/>
    <property type="project" value="UniProtKB-KW"/>
</dbReference>